<keyword evidence="3" id="KW-1185">Reference proteome</keyword>
<feature type="region of interest" description="Disordered" evidence="1">
    <location>
        <begin position="97"/>
        <end position="156"/>
    </location>
</feature>
<proteinExistence type="predicted"/>
<feature type="compositionally biased region" description="Basic and acidic residues" evidence="1">
    <location>
        <begin position="127"/>
        <end position="138"/>
    </location>
</feature>
<evidence type="ECO:0000313" key="2">
    <source>
        <dbReference type="EMBL" id="GIY97812.1"/>
    </source>
</evidence>
<comment type="caution">
    <text evidence="2">The sequence shown here is derived from an EMBL/GenBank/DDBJ whole genome shotgun (WGS) entry which is preliminary data.</text>
</comment>
<dbReference type="EMBL" id="BPLR01018218">
    <property type="protein sequence ID" value="GIY97812.1"/>
    <property type="molecule type" value="Genomic_DNA"/>
</dbReference>
<sequence length="171" mass="18338">MTCCVGASPSDSGTRGRALGENGMRPVRVLGNVLLSGIPGALATSVAAERAKEQRQKIAAQRVWKASCATDTEVTSPDHPDSQTTPFQYPLTVGVTRGQDEEQPLGTTKAKAKGSCVKESNGTAGNEKLREETGEQGKKQVSFPCLPGRNPLHSAENKFKPWRWGERGFVE</sequence>
<reference evidence="2 3" key="1">
    <citation type="submission" date="2021-06" db="EMBL/GenBank/DDBJ databases">
        <title>Caerostris extrusa draft genome.</title>
        <authorList>
            <person name="Kono N."/>
            <person name="Arakawa K."/>
        </authorList>
    </citation>
    <scope>NUCLEOTIDE SEQUENCE [LARGE SCALE GENOMIC DNA]</scope>
</reference>
<dbReference type="AlphaFoldDB" id="A0AAV4XS08"/>
<evidence type="ECO:0000313" key="3">
    <source>
        <dbReference type="Proteomes" id="UP001054945"/>
    </source>
</evidence>
<gene>
    <name evidence="2" type="ORF">CEXT_248081</name>
</gene>
<protein>
    <submittedName>
        <fullName evidence="2">Uncharacterized protein</fullName>
    </submittedName>
</protein>
<feature type="region of interest" description="Disordered" evidence="1">
    <location>
        <begin position="1"/>
        <end position="20"/>
    </location>
</feature>
<accession>A0AAV4XS08</accession>
<name>A0AAV4XS08_CAEEX</name>
<organism evidence="2 3">
    <name type="scientific">Caerostris extrusa</name>
    <name type="common">Bark spider</name>
    <name type="synonym">Caerostris bankana</name>
    <dbReference type="NCBI Taxonomy" id="172846"/>
    <lineage>
        <taxon>Eukaryota</taxon>
        <taxon>Metazoa</taxon>
        <taxon>Ecdysozoa</taxon>
        <taxon>Arthropoda</taxon>
        <taxon>Chelicerata</taxon>
        <taxon>Arachnida</taxon>
        <taxon>Araneae</taxon>
        <taxon>Araneomorphae</taxon>
        <taxon>Entelegynae</taxon>
        <taxon>Araneoidea</taxon>
        <taxon>Araneidae</taxon>
        <taxon>Caerostris</taxon>
    </lineage>
</organism>
<evidence type="ECO:0000256" key="1">
    <source>
        <dbReference type="SAM" id="MobiDB-lite"/>
    </source>
</evidence>
<dbReference type="Proteomes" id="UP001054945">
    <property type="component" value="Unassembled WGS sequence"/>
</dbReference>